<protein>
    <recommendedName>
        <fullName evidence="4">F-box/LRR-repeat protein</fullName>
    </recommendedName>
</protein>
<keyword evidence="1" id="KW-0732">Signal</keyword>
<dbReference type="AlphaFoldDB" id="A0ABD1M668"/>
<accession>A0ABD1M668</accession>
<evidence type="ECO:0000313" key="2">
    <source>
        <dbReference type="EMBL" id="KAL2331264.1"/>
    </source>
</evidence>
<proteinExistence type="predicted"/>
<dbReference type="EMBL" id="JBGMDY010000006">
    <property type="protein sequence ID" value="KAL2331264.1"/>
    <property type="molecule type" value="Genomic_DNA"/>
</dbReference>
<name>A0ABD1M668_9FABA</name>
<gene>
    <name evidence="2" type="ORF">Fmac_018845</name>
</gene>
<comment type="caution">
    <text evidence="2">The sequence shown here is derived from an EMBL/GenBank/DDBJ whole genome shotgun (WGS) entry which is preliminary data.</text>
</comment>
<keyword evidence="3" id="KW-1185">Reference proteome</keyword>
<evidence type="ECO:0008006" key="4">
    <source>
        <dbReference type="Google" id="ProtNLM"/>
    </source>
</evidence>
<organism evidence="2 3">
    <name type="scientific">Flemingia macrophylla</name>
    <dbReference type="NCBI Taxonomy" id="520843"/>
    <lineage>
        <taxon>Eukaryota</taxon>
        <taxon>Viridiplantae</taxon>
        <taxon>Streptophyta</taxon>
        <taxon>Embryophyta</taxon>
        <taxon>Tracheophyta</taxon>
        <taxon>Spermatophyta</taxon>
        <taxon>Magnoliopsida</taxon>
        <taxon>eudicotyledons</taxon>
        <taxon>Gunneridae</taxon>
        <taxon>Pentapetalae</taxon>
        <taxon>rosids</taxon>
        <taxon>fabids</taxon>
        <taxon>Fabales</taxon>
        <taxon>Fabaceae</taxon>
        <taxon>Papilionoideae</taxon>
        <taxon>50 kb inversion clade</taxon>
        <taxon>NPAAA clade</taxon>
        <taxon>indigoferoid/millettioid clade</taxon>
        <taxon>Phaseoleae</taxon>
        <taxon>Flemingia</taxon>
    </lineage>
</organism>
<feature type="signal peptide" evidence="1">
    <location>
        <begin position="1"/>
        <end position="24"/>
    </location>
</feature>
<dbReference type="Proteomes" id="UP001603857">
    <property type="component" value="Unassembled WGS sequence"/>
</dbReference>
<feature type="chain" id="PRO_5044887581" description="F-box/LRR-repeat protein" evidence="1">
    <location>
        <begin position="25"/>
        <end position="186"/>
    </location>
</feature>
<evidence type="ECO:0000256" key="1">
    <source>
        <dbReference type="SAM" id="SignalP"/>
    </source>
</evidence>
<reference evidence="2 3" key="1">
    <citation type="submission" date="2024-08" db="EMBL/GenBank/DDBJ databases">
        <title>Insights into the chromosomal genome structure of Flemingia macrophylla.</title>
        <authorList>
            <person name="Ding Y."/>
            <person name="Zhao Y."/>
            <person name="Bi W."/>
            <person name="Wu M."/>
            <person name="Zhao G."/>
            <person name="Gong Y."/>
            <person name="Li W."/>
            <person name="Zhang P."/>
        </authorList>
    </citation>
    <scope>NUCLEOTIDE SEQUENCE [LARGE SCALE GENOMIC DNA]</scope>
    <source>
        <strain evidence="2">DYQJB</strain>
        <tissue evidence="2">Leaf</tissue>
    </source>
</reference>
<sequence length="186" mass="21021">MNGCDMRIPTLVSLSYLTILELSGITFTCNDSNGTETLILNLPVLKKYEAHNCSWLNIKGITFQVPLLEVLFRDSILLDLDLSAARIANANIHLLQLVEESKESMALFTCDILKQFNYNVECLKYEVSKNVYDDHLSSIYLPFLNNIEDFGMLSCLELGKVAGEVLLDFVRKSPFLNTLVIYKVSN</sequence>
<evidence type="ECO:0000313" key="3">
    <source>
        <dbReference type="Proteomes" id="UP001603857"/>
    </source>
</evidence>